<evidence type="ECO:0000256" key="2">
    <source>
        <dbReference type="ARBA" id="ARBA00022723"/>
    </source>
</evidence>
<dbReference type="PANTHER" id="PTHR30632:SF14">
    <property type="entry name" value="TUNGSTATE_MOLYBDATE_CHROMATE-BINDING PROTEIN MODA"/>
    <property type="match status" value="1"/>
</dbReference>
<organism evidence="6 7">
    <name type="scientific">Rapidithrix thailandica</name>
    <dbReference type="NCBI Taxonomy" id="413964"/>
    <lineage>
        <taxon>Bacteria</taxon>
        <taxon>Pseudomonadati</taxon>
        <taxon>Bacteroidota</taxon>
        <taxon>Cytophagia</taxon>
        <taxon>Cytophagales</taxon>
        <taxon>Flammeovirgaceae</taxon>
        <taxon>Rapidithrix</taxon>
    </lineage>
</organism>
<feature type="chain" id="PRO_5043477372" evidence="5">
    <location>
        <begin position="26"/>
        <end position="270"/>
    </location>
</feature>
<proteinExistence type="inferred from homology"/>
<sequence>MNTKRRKRTLLIHFILATWTAGLLACSHREHSQNEQTGEAHPIVIATAANMQFAMQELTGQFTKSTGIDCEVVISSSGKLTAQIKEGAPYDVFVSANRKYPDELYKSGLAREPTKIYAYGKLVLWSMFKEITPSVESLSSEMIEHIALANPKTAPYGVAAIEVLKHYQLSDKLEGKLVYGESIAQTNQFIISKSAELGFTAMSVVLSPDMQGKGHWVALEEGIYTPIEQGVVVIQREKAVDTAQAQKFYEFLFSKEARQILESFGYSVDE</sequence>
<feature type="binding site" evidence="4">
    <location>
        <position position="183"/>
    </location>
    <ligand>
        <name>molybdate</name>
        <dbReference type="ChEBI" id="CHEBI:36264"/>
    </ligand>
</feature>
<evidence type="ECO:0000256" key="5">
    <source>
        <dbReference type="SAM" id="SignalP"/>
    </source>
</evidence>
<dbReference type="Gene3D" id="3.40.190.10">
    <property type="entry name" value="Periplasmic binding protein-like II"/>
    <property type="match status" value="2"/>
</dbReference>
<accession>A0AAW9SFA2</accession>
<feature type="binding site" evidence="4">
    <location>
        <position position="77"/>
    </location>
    <ligand>
        <name>molybdate</name>
        <dbReference type="ChEBI" id="CHEBI:36264"/>
    </ligand>
</feature>
<protein>
    <submittedName>
        <fullName evidence="6">Molybdate ABC transporter substrate-binding protein</fullName>
    </submittedName>
</protein>
<dbReference type="RefSeq" id="WP_346824510.1">
    <property type="nucleotide sequence ID" value="NZ_JBDKWZ010000026.1"/>
</dbReference>
<dbReference type="GO" id="GO:0046872">
    <property type="term" value="F:metal ion binding"/>
    <property type="evidence" value="ECO:0007669"/>
    <property type="project" value="UniProtKB-KW"/>
</dbReference>
<dbReference type="Pfam" id="PF13531">
    <property type="entry name" value="SBP_bac_11"/>
    <property type="match status" value="1"/>
</dbReference>
<comment type="caution">
    <text evidence="6">The sequence shown here is derived from an EMBL/GenBank/DDBJ whole genome shotgun (WGS) entry which is preliminary data.</text>
</comment>
<dbReference type="PROSITE" id="PS51257">
    <property type="entry name" value="PROKAR_LIPOPROTEIN"/>
    <property type="match status" value="1"/>
</dbReference>
<dbReference type="EMBL" id="JBDKWZ010000026">
    <property type="protein sequence ID" value="MEN7551731.1"/>
    <property type="molecule type" value="Genomic_DNA"/>
</dbReference>
<dbReference type="GO" id="GO:0015689">
    <property type="term" value="P:molybdate ion transport"/>
    <property type="evidence" value="ECO:0007669"/>
    <property type="project" value="InterPro"/>
</dbReference>
<dbReference type="CDD" id="cd13539">
    <property type="entry name" value="PBP2_AvModA"/>
    <property type="match status" value="1"/>
</dbReference>
<dbReference type="InterPro" id="IPR050682">
    <property type="entry name" value="ModA/WtpA"/>
</dbReference>
<evidence type="ECO:0000313" key="7">
    <source>
        <dbReference type="Proteomes" id="UP001403385"/>
    </source>
</evidence>
<dbReference type="PANTHER" id="PTHR30632">
    <property type="entry name" value="MOLYBDATE-BINDING PERIPLASMIC PROTEIN"/>
    <property type="match status" value="1"/>
</dbReference>
<evidence type="ECO:0000256" key="3">
    <source>
        <dbReference type="ARBA" id="ARBA00022729"/>
    </source>
</evidence>
<reference evidence="6 7" key="1">
    <citation type="submission" date="2024-04" db="EMBL/GenBank/DDBJ databases">
        <title>Novel genus in family Flammeovirgaceae.</title>
        <authorList>
            <person name="Nguyen T.H."/>
            <person name="Vuong T.Q."/>
            <person name="Le H."/>
            <person name="Kim S.-G."/>
        </authorList>
    </citation>
    <scope>NUCLEOTIDE SEQUENCE [LARGE SCALE GENOMIC DNA]</scope>
    <source>
        <strain evidence="6 7">JCM 23209</strain>
    </source>
</reference>
<feature type="signal peptide" evidence="5">
    <location>
        <begin position="1"/>
        <end position="25"/>
    </location>
</feature>
<evidence type="ECO:0000313" key="6">
    <source>
        <dbReference type="EMBL" id="MEN7551731.1"/>
    </source>
</evidence>
<dbReference type="NCBIfam" id="TIGR01256">
    <property type="entry name" value="modA"/>
    <property type="match status" value="1"/>
</dbReference>
<keyword evidence="7" id="KW-1185">Reference proteome</keyword>
<dbReference type="PIRSF" id="PIRSF004846">
    <property type="entry name" value="ModA"/>
    <property type="match status" value="1"/>
</dbReference>
<dbReference type="AlphaFoldDB" id="A0AAW9SFA2"/>
<gene>
    <name evidence="6" type="primary">modA</name>
    <name evidence="6" type="ORF">AAG747_27695</name>
</gene>
<name>A0AAW9SFA2_9BACT</name>
<evidence type="ECO:0000256" key="1">
    <source>
        <dbReference type="ARBA" id="ARBA00009175"/>
    </source>
</evidence>
<dbReference type="SUPFAM" id="SSF53850">
    <property type="entry name" value="Periplasmic binding protein-like II"/>
    <property type="match status" value="1"/>
</dbReference>
<dbReference type="Proteomes" id="UP001403385">
    <property type="component" value="Unassembled WGS sequence"/>
</dbReference>
<dbReference type="InterPro" id="IPR005950">
    <property type="entry name" value="ModA"/>
</dbReference>
<keyword evidence="2 4" id="KW-0479">Metal-binding</keyword>
<keyword evidence="4" id="KW-0500">Molybdenum</keyword>
<dbReference type="InterPro" id="IPR044084">
    <property type="entry name" value="AvModA-like_subst-bd"/>
</dbReference>
<comment type="similarity">
    <text evidence="1">Belongs to the bacterial solute-binding protein ModA family.</text>
</comment>
<evidence type="ECO:0000256" key="4">
    <source>
        <dbReference type="PIRSR" id="PIRSR004846-1"/>
    </source>
</evidence>
<dbReference type="GO" id="GO:0030973">
    <property type="term" value="F:molybdate ion binding"/>
    <property type="evidence" value="ECO:0007669"/>
    <property type="project" value="InterPro"/>
</dbReference>
<keyword evidence="3 5" id="KW-0732">Signal</keyword>